<protein>
    <recommendedName>
        <fullName evidence="1">Protein ApaG</fullName>
    </recommendedName>
</protein>
<dbReference type="InterPro" id="IPR007474">
    <property type="entry name" value="ApaG_domain"/>
</dbReference>
<feature type="domain" description="ApaG" evidence="2">
    <location>
        <begin position="2"/>
        <end position="126"/>
    </location>
</feature>
<dbReference type="PANTHER" id="PTHR14289:SF16">
    <property type="entry name" value="POLYMERASE DELTA-INTERACTING PROTEIN 2"/>
    <property type="match status" value="1"/>
</dbReference>
<proteinExistence type="inferred from homology"/>
<dbReference type="HAMAP" id="MF_00791">
    <property type="entry name" value="ApaG"/>
    <property type="match status" value="1"/>
</dbReference>
<dbReference type="Gene3D" id="2.60.40.1470">
    <property type="entry name" value="ApaG domain"/>
    <property type="match status" value="1"/>
</dbReference>
<name>A0A3B0Z655_9ZZZZ</name>
<dbReference type="PROSITE" id="PS51087">
    <property type="entry name" value="APAG"/>
    <property type="match status" value="1"/>
</dbReference>
<evidence type="ECO:0000259" key="2">
    <source>
        <dbReference type="PROSITE" id="PS51087"/>
    </source>
</evidence>
<accession>A0A3B0Z655</accession>
<gene>
    <name evidence="3" type="ORF">MNBD_GAMMA15-2618</name>
</gene>
<dbReference type="SUPFAM" id="SSF110069">
    <property type="entry name" value="ApaG-like"/>
    <property type="match status" value="1"/>
</dbReference>
<reference evidence="3" key="1">
    <citation type="submission" date="2018-06" db="EMBL/GenBank/DDBJ databases">
        <authorList>
            <person name="Zhirakovskaya E."/>
        </authorList>
    </citation>
    <scope>NUCLEOTIDE SEQUENCE</scope>
</reference>
<evidence type="ECO:0000256" key="1">
    <source>
        <dbReference type="ARBA" id="ARBA00017693"/>
    </source>
</evidence>
<dbReference type="Pfam" id="PF04379">
    <property type="entry name" value="DUF525"/>
    <property type="match status" value="1"/>
</dbReference>
<organism evidence="3">
    <name type="scientific">hydrothermal vent metagenome</name>
    <dbReference type="NCBI Taxonomy" id="652676"/>
    <lineage>
        <taxon>unclassified sequences</taxon>
        <taxon>metagenomes</taxon>
        <taxon>ecological metagenomes</taxon>
    </lineage>
</organism>
<dbReference type="NCBIfam" id="NF003967">
    <property type="entry name" value="PRK05461.1"/>
    <property type="match status" value="1"/>
</dbReference>
<dbReference type="InterPro" id="IPR036767">
    <property type="entry name" value="ApaG_sf"/>
</dbReference>
<evidence type="ECO:0000313" key="3">
    <source>
        <dbReference type="EMBL" id="VAW76844.1"/>
    </source>
</evidence>
<sequence>MATDSYDIKINVETRYIEEQSYPDQERYVFAYTITIENCGKVPAQLLRRHWVITDANNRTQEVKGEGVIGEQPHLKPGENFRYTSGTMLETPVGSMRGSYQMVADDGVEFDADIPAFTLAIPRTLH</sequence>
<dbReference type="EMBL" id="UOFN01000070">
    <property type="protein sequence ID" value="VAW76844.1"/>
    <property type="molecule type" value="Genomic_DNA"/>
</dbReference>
<dbReference type="PANTHER" id="PTHR14289">
    <property type="entry name" value="F-BOX ONLY PROTEIN 3"/>
    <property type="match status" value="1"/>
</dbReference>
<dbReference type="GO" id="GO:0070987">
    <property type="term" value="P:error-free translesion synthesis"/>
    <property type="evidence" value="ECO:0007669"/>
    <property type="project" value="TreeGrafter"/>
</dbReference>
<dbReference type="InterPro" id="IPR023065">
    <property type="entry name" value="Uncharacterised_ApaG"/>
</dbReference>
<dbReference type="AlphaFoldDB" id="A0A3B0Z655"/>